<evidence type="ECO:0000313" key="1">
    <source>
        <dbReference type="EMBL" id="QDV36253.1"/>
    </source>
</evidence>
<dbReference type="AlphaFoldDB" id="A0A518H5Z3"/>
<keyword evidence="2" id="KW-1185">Reference proteome</keyword>
<gene>
    <name evidence="1" type="ORF">ElP_41720</name>
</gene>
<dbReference type="PANTHER" id="PTHR10704:SF44">
    <property type="entry name" value="LD35051P-RELATED"/>
    <property type="match status" value="1"/>
</dbReference>
<dbReference type="InterPro" id="IPR027417">
    <property type="entry name" value="P-loop_NTPase"/>
</dbReference>
<dbReference type="Gene3D" id="3.40.50.300">
    <property type="entry name" value="P-loop containing nucleotide triphosphate hydrolases"/>
    <property type="match status" value="1"/>
</dbReference>
<sequence>MGTYSKILKWPFRALGLRRHPAPVGAEEHYVEIAEGEFAEPDPGSMHAPEPPALQPILIPGLSARTGSTVVMQLLGTSPQIAFERRYPFETRHLGYLCHWARALKWVQHPTNSWNSSIIGRDLNLKWIRPFPGTDSQLLRTEGSSEPLWARVLRASWKEYSQLVTENMRRLTDSDLPVLYYAEKLESPTAFVTARRLFGARALHTLRDPRDVVVSMIAFNRKRGVNDMGPVEGESVAAYVVRRSPDWKKRLQTIIEVLNAPPNPFDYVIRYENLMADPATEAQRLGDWLGVELDPSEISSSNQIKKIHMTSQSSSDSVERWRSELDPDARQAFVDCLAGELEVLGYRVR</sequence>
<organism evidence="1 2">
    <name type="scientific">Tautonia plasticadhaerens</name>
    <dbReference type="NCBI Taxonomy" id="2527974"/>
    <lineage>
        <taxon>Bacteria</taxon>
        <taxon>Pseudomonadati</taxon>
        <taxon>Planctomycetota</taxon>
        <taxon>Planctomycetia</taxon>
        <taxon>Isosphaerales</taxon>
        <taxon>Isosphaeraceae</taxon>
        <taxon>Tautonia</taxon>
    </lineage>
</organism>
<dbReference type="GO" id="GO:0006790">
    <property type="term" value="P:sulfur compound metabolic process"/>
    <property type="evidence" value="ECO:0007669"/>
    <property type="project" value="TreeGrafter"/>
</dbReference>
<dbReference type="InterPro" id="IPR051135">
    <property type="entry name" value="Gal/GlcNAc/GalNAc_ST"/>
</dbReference>
<dbReference type="GO" id="GO:0006044">
    <property type="term" value="P:N-acetylglucosamine metabolic process"/>
    <property type="evidence" value="ECO:0007669"/>
    <property type="project" value="TreeGrafter"/>
</dbReference>
<dbReference type="GO" id="GO:0001517">
    <property type="term" value="F:N-acetylglucosamine 6-O-sulfotransferase activity"/>
    <property type="evidence" value="ECO:0007669"/>
    <property type="project" value="TreeGrafter"/>
</dbReference>
<name>A0A518H5Z3_9BACT</name>
<protein>
    <submittedName>
        <fullName evidence="1">Sulfotransferase domain protein</fullName>
    </submittedName>
</protein>
<dbReference type="RefSeq" id="WP_145272382.1">
    <property type="nucleotide sequence ID" value="NZ_CP036426.1"/>
</dbReference>
<keyword evidence="1" id="KW-0808">Transferase</keyword>
<dbReference type="PANTHER" id="PTHR10704">
    <property type="entry name" value="CARBOHYDRATE SULFOTRANSFERASE"/>
    <property type="match status" value="1"/>
</dbReference>
<dbReference type="OrthoDB" id="9777890at2"/>
<dbReference type="EMBL" id="CP036426">
    <property type="protein sequence ID" value="QDV36253.1"/>
    <property type="molecule type" value="Genomic_DNA"/>
</dbReference>
<dbReference type="Proteomes" id="UP000317835">
    <property type="component" value="Chromosome"/>
</dbReference>
<accession>A0A518H5Z3</accession>
<proteinExistence type="predicted"/>
<dbReference type="Pfam" id="PF13469">
    <property type="entry name" value="Sulfotransfer_3"/>
    <property type="match status" value="1"/>
</dbReference>
<dbReference type="KEGG" id="tpla:ElP_41720"/>
<dbReference type="SUPFAM" id="SSF52540">
    <property type="entry name" value="P-loop containing nucleoside triphosphate hydrolases"/>
    <property type="match status" value="1"/>
</dbReference>
<reference evidence="1 2" key="1">
    <citation type="submission" date="2019-02" db="EMBL/GenBank/DDBJ databases">
        <title>Deep-cultivation of Planctomycetes and their phenomic and genomic characterization uncovers novel biology.</title>
        <authorList>
            <person name="Wiegand S."/>
            <person name="Jogler M."/>
            <person name="Boedeker C."/>
            <person name="Pinto D."/>
            <person name="Vollmers J."/>
            <person name="Rivas-Marin E."/>
            <person name="Kohn T."/>
            <person name="Peeters S.H."/>
            <person name="Heuer A."/>
            <person name="Rast P."/>
            <person name="Oberbeckmann S."/>
            <person name="Bunk B."/>
            <person name="Jeske O."/>
            <person name="Meyerdierks A."/>
            <person name="Storesund J.E."/>
            <person name="Kallscheuer N."/>
            <person name="Luecker S."/>
            <person name="Lage O.M."/>
            <person name="Pohl T."/>
            <person name="Merkel B.J."/>
            <person name="Hornburger P."/>
            <person name="Mueller R.-W."/>
            <person name="Bruemmer F."/>
            <person name="Labrenz M."/>
            <person name="Spormann A.M."/>
            <person name="Op den Camp H."/>
            <person name="Overmann J."/>
            <person name="Amann R."/>
            <person name="Jetten M.S.M."/>
            <person name="Mascher T."/>
            <person name="Medema M.H."/>
            <person name="Devos D.P."/>
            <person name="Kaster A.-K."/>
            <person name="Ovreas L."/>
            <person name="Rohde M."/>
            <person name="Galperin M.Y."/>
            <person name="Jogler C."/>
        </authorList>
    </citation>
    <scope>NUCLEOTIDE SEQUENCE [LARGE SCALE GENOMIC DNA]</scope>
    <source>
        <strain evidence="1 2">ElP</strain>
    </source>
</reference>
<evidence type="ECO:0000313" key="2">
    <source>
        <dbReference type="Proteomes" id="UP000317835"/>
    </source>
</evidence>